<dbReference type="InParanoid" id="A0A1X7UIA8"/>
<dbReference type="OrthoDB" id="18412at2759"/>
<dbReference type="STRING" id="400682.A0A1X7UIA8"/>
<keyword evidence="4" id="KW-1185">Reference proteome</keyword>
<dbReference type="KEGG" id="aqu:109583300"/>
<feature type="compositionally biased region" description="Acidic residues" evidence="1">
    <location>
        <begin position="11"/>
        <end position="32"/>
    </location>
</feature>
<evidence type="ECO:0000313" key="3">
    <source>
        <dbReference type="EnsemblMetazoa" id="Aqu2.1.27203_001"/>
    </source>
</evidence>
<dbReference type="OMA" id="XESAALR"/>
<organism evidence="3">
    <name type="scientific">Amphimedon queenslandica</name>
    <name type="common">Sponge</name>
    <dbReference type="NCBI Taxonomy" id="400682"/>
    <lineage>
        <taxon>Eukaryota</taxon>
        <taxon>Metazoa</taxon>
        <taxon>Porifera</taxon>
        <taxon>Demospongiae</taxon>
        <taxon>Heteroscleromorpha</taxon>
        <taxon>Haplosclerida</taxon>
        <taxon>Niphatidae</taxon>
        <taxon>Amphimedon</taxon>
    </lineage>
</organism>
<evidence type="ECO:0000313" key="4">
    <source>
        <dbReference type="Proteomes" id="UP000007879"/>
    </source>
</evidence>
<reference evidence="3" key="2">
    <citation type="submission" date="2017-05" db="UniProtKB">
        <authorList>
            <consortium name="EnsemblMetazoa"/>
        </authorList>
    </citation>
    <scope>IDENTIFICATION</scope>
</reference>
<gene>
    <name evidence="3" type="primary">109583300</name>
</gene>
<accession>A0A1X7UIA8</accession>
<dbReference type="eggNOG" id="KOG2857">
    <property type="taxonomic scope" value="Eukaryota"/>
</dbReference>
<dbReference type="EnsemblMetazoa" id="XM_019998581.1">
    <property type="protein sequence ID" value="XP_019854140.1"/>
    <property type="gene ID" value="LOC109583300"/>
</dbReference>
<dbReference type="InterPro" id="IPR048371">
    <property type="entry name" value="ZNHIT3_C"/>
</dbReference>
<proteinExistence type="predicted"/>
<name>A0A1X7UIA8_AMPQE</name>
<feature type="region of interest" description="Disordered" evidence="1">
    <location>
        <begin position="1"/>
        <end position="33"/>
    </location>
</feature>
<dbReference type="Pfam" id="PF21373">
    <property type="entry name" value="ZNHIT3_C"/>
    <property type="match status" value="1"/>
</dbReference>
<feature type="domain" description="Zinc finger HIT" evidence="2">
    <location>
        <begin position="39"/>
        <end position="94"/>
    </location>
</feature>
<dbReference type="EnsemblMetazoa" id="Aqu2.1.27203_001">
    <property type="protein sequence ID" value="Aqu2.1.27203_001"/>
    <property type="gene ID" value="Aqu2.1.27203"/>
</dbReference>
<dbReference type="AlphaFoldDB" id="A0A1X7UIA8"/>
<protein>
    <recommendedName>
        <fullName evidence="2">Zinc finger HIT domain-containing protein</fullName>
    </recommendedName>
</protein>
<evidence type="ECO:0000256" key="1">
    <source>
        <dbReference type="SAM" id="MobiDB-lite"/>
    </source>
</evidence>
<reference evidence="4" key="1">
    <citation type="journal article" date="2010" name="Nature">
        <title>The Amphimedon queenslandica genome and the evolution of animal complexity.</title>
        <authorList>
            <person name="Srivastava M."/>
            <person name="Simakov O."/>
            <person name="Chapman J."/>
            <person name="Fahey B."/>
            <person name="Gauthier M.E."/>
            <person name="Mitros T."/>
            <person name="Richards G.S."/>
            <person name="Conaco C."/>
            <person name="Dacre M."/>
            <person name="Hellsten U."/>
            <person name="Larroux C."/>
            <person name="Putnam N.H."/>
            <person name="Stanke M."/>
            <person name="Adamska M."/>
            <person name="Darling A."/>
            <person name="Degnan S.M."/>
            <person name="Oakley T.H."/>
            <person name="Plachetzki D.C."/>
            <person name="Zhai Y."/>
            <person name="Adamski M."/>
            <person name="Calcino A."/>
            <person name="Cummins S.F."/>
            <person name="Goodstein D.M."/>
            <person name="Harris C."/>
            <person name="Jackson D.J."/>
            <person name="Leys S.P."/>
            <person name="Shu S."/>
            <person name="Woodcroft B.J."/>
            <person name="Vervoort M."/>
            <person name="Kosik K.S."/>
            <person name="Manning G."/>
            <person name="Degnan B.M."/>
            <person name="Rokhsar D.S."/>
        </authorList>
    </citation>
    <scope>NUCLEOTIDE SEQUENCE [LARGE SCALE GENOMIC DNA]</scope>
</reference>
<dbReference type="Proteomes" id="UP000007879">
    <property type="component" value="Unassembled WGS sequence"/>
</dbReference>
<evidence type="ECO:0000259" key="2">
    <source>
        <dbReference type="Pfam" id="PF21373"/>
    </source>
</evidence>
<sequence length="102" mass="11443">MADALVTYSESDSEGELGEEVELQSESDDDDIDKVPEEKLQSLEFNVSLRDMLCNPHLRKVLTGLDKHPDPASILDRLMEVPIFKEFADECLKICGESENDA</sequence>